<sequence length="305" mass="33946">MSKKKRNKSGKYKRDKKGFDLLMVAAKDAIEAVVRPVLGDIALGDLDADIVKSLRDNIVAAGYSDLYADLVRLILCDMIDLAEVREVVTNNVAAELSSSVGGFANFFQRLESGNETIEPESFRDLVAYILQRYVLPIREGATPDTTLTDAWVEVERIAGDTPDLYIEFAKLVFSEAVVAAHRDGYDPAQLFDASGGTEDPYQNLVTVLEHLRESDEGMEKFEELASSPDGDVSSTVLIAMLTNEVLKQFDLQTMPSHKRLHRDVVEFVVGLRWDEVDLDASELAIPEDLAVRLEAERDRMWGSQS</sequence>
<gene>
    <name evidence="1" type="ORF">HGA13_29795</name>
</gene>
<evidence type="ECO:0000313" key="2">
    <source>
        <dbReference type="Proteomes" id="UP000565715"/>
    </source>
</evidence>
<organism evidence="1 2">
    <name type="scientific">Nocardia speluncae</name>
    <dbReference type="NCBI Taxonomy" id="419477"/>
    <lineage>
        <taxon>Bacteria</taxon>
        <taxon>Bacillati</taxon>
        <taxon>Actinomycetota</taxon>
        <taxon>Actinomycetes</taxon>
        <taxon>Mycobacteriales</taxon>
        <taxon>Nocardiaceae</taxon>
        <taxon>Nocardia</taxon>
    </lineage>
</organism>
<dbReference type="Proteomes" id="UP000565715">
    <property type="component" value="Unassembled WGS sequence"/>
</dbReference>
<name>A0A846XUN9_9NOCA</name>
<dbReference type="EMBL" id="JAAXOO010000008">
    <property type="protein sequence ID" value="NKY37234.1"/>
    <property type="molecule type" value="Genomic_DNA"/>
</dbReference>
<protein>
    <submittedName>
        <fullName evidence="1">Uncharacterized protein</fullName>
    </submittedName>
</protein>
<proteinExistence type="predicted"/>
<reference evidence="1 2" key="1">
    <citation type="submission" date="2020-04" db="EMBL/GenBank/DDBJ databases">
        <title>MicrobeNet Type strains.</title>
        <authorList>
            <person name="Nicholson A.C."/>
        </authorList>
    </citation>
    <scope>NUCLEOTIDE SEQUENCE [LARGE SCALE GENOMIC DNA]</scope>
    <source>
        <strain evidence="1 2">DSM 45078</strain>
    </source>
</reference>
<comment type="caution">
    <text evidence="1">The sequence shown here is derived from an EMBL/GenBank/DDBJ whole genome shotgun (WGS) entry which is preliminary data.</text>
</comment>
<keyword evidence="2" id="KW-1185">Reference proteome</keyword>
<evidence type="ECO:0000313" key="1">
    <source>
        <dbReference type="EMBL" id="NKY37234.1"/>
    </source>
</evidence>
<dbReference type="RefSeq" id="WP_157112733.1">
    <property type="nucleotide sequence ID" value="NZ_JAAXOO010000008.1"/>
</dbReference>
<accession>A0A846XUN9</accession>
<dbReference type="AlphaFoldDB" id="A0A846XUN9"/>